<keyword evidence="1" id="KW-0472">Membrane</keyword>
<feature type="transmembrane region" description="Helical" evidence="1">
    <location>
        <begin position="122"/>
        <end position="142"/>
    </location>
</feature>
<organism evidence="3 4">
    <name type="scientific">Chryseobacterium endalhagicum</name>
    <dbReference type="NCBI Taxonomy" id="2797638"/>
    <lineage>
        <taxon>Bacteria</taxon>
        <taxon>Pseudomonadati</taxon>
        <taxon>Bacteroidota</taxon>
        <taxon>Flavobacteriia</taxon>
        <taxon>Flavobacteriales</taxon>
        <taxon>Weeksellaceae</taxon>
        <taxon>Chryseobacterium group</taxon>
        <taxon>Chryseobacterium</taxon>
    </lineage>
</organism>
<gene>
    <name evidence="3" type="ORF">JET18_01365</name>
</gene>
<protein>
    <submittedName>
        <fullName evidence="3">DNA-binding protein</fullName>
    </submittedName>
</protein>
<feature type="transmembrane region" description="Helical" evidence="1">
    <location>
        <begin position="16"/>
        <end position="34"/>
    </location>
</feature>
<keyword evidence="1" id="KW-0812">Transmembrane</keyword>
<keyword evidence="3" id="KW-0238">DNA-binding</keyword>
<dbReference type="PANTHER" id="PTHR37299">
    <property type="entry name" value="TRANSCRIPTIONAL REGULATOR-RELATED"/>
    <property type="match status" value="1"/>
</dbReference>
<dbReference type="PANTHER" id="PTHR37299:SF1">
    <property type="entry name" value="STAGE 0 SPORULATION PROTEIN A HOMOLOG"/>
    <property type="match status" value="1"/>
</dbReference>
<dbReference type="Proteomes" id="UP000661696">
    <property type="component" value="Unassembled WGS sequence"/>
</dbReference>
<evidence type="ECO:0000313" key="4">
    <source>
        <dbReference type="Proteomes" id="UP000661696"/>
    </source>
</evidence>
<feature type="transmembrane region" description="Helical" evidence="1">
    <location>
        <begin position="82"/>
        <end position="102"/>
    </location>
</feature>
<dbReference type="InterPro" id="IPR007492">
    <property type="entry name" value="LytTR_DNA-bd_dom"/>
</dbReference>
<evidence type="ECO:0000313" key="3">
    <source>
        <dbReference type="EMBL" id="MBL1219464.1"/>
    </source>
</evidence>
<keyword evidence="4" id="KW-1185">Reference proteome</keyword>
<dbReference type="SMART" id="SM00850">
    <property type="entry name" value="LytTR"/>
    <property type="match status" value="1"/>
</dbReference>
<dbReference type="PROSITE" id="PS50930">
    <property type="entry name" value="HTH_LYTTR"/>
    <property type="match status" value="1"/>
</dbReference>
<dbReference type="GO" id="GO:0003677">
    <property type="term" value="F:DNA binding"/>
    <property type="evidence" value="ECO:0007669"/>
    <property type="project" value="UniProtKB-KW"/>
</dbReference>
<comment type="caution">
    <text evidence="3">The sequence shown here is derived from an EMBL/GenBank/DDBJ whole genome shotgun (WGS) entry which is preliminary data.</text>
</comment>
<sequence>MTIQQLYYFVKDWRKLFFFLACGLAVLMMVNIYLDYVFTRLQSSSFYFSESLLFSSFWLLFAPLLCVQFYLIQKTKKLSSGFLIVSSAIVVHLIAYPFFIWLLSKTMYDHIFPYEQTFSFGITAYLIKTVLIYSLSFIIFSISKNKIQTYLPVSEETTKQNTITSMVVSDVNHKKIIIEVCDVLYFSANPPYINIHHRSKKYLHNDTLKSLETQLNSDQFVRIHKSHMVNIHHIISYQSRQNGDYDITLSDDTVLRVSRNYAKDFRSKLENLHLTSK</sequence>
<reference evidence="3 4" key="1">
    <citation type="submission" date="2020-12" db="EMBL/GenBank/DDBJ databases">
        <title>Chryseobacterium endoalhailicus sp. nov., isolated from seed of leguminous plant.</title>
        <authorList>
            <person name="Zhang X."/>
        </authorList>
    </citation>
    <scope>NUCLEOTIDE SEQUENCE [LARGE SCALE GENOMIC DNA]</scope>
    <source>
        <strain evidence="3 4">L7</strain>
    </source>
</reference>
<evidence type="ECO:0000256" key="1">
    <source>
        <dbReference type="SAM" id="Phobius"/>
    </source>
</evidence>
<keyword evidence="1" id="KW-1133">Transmembrane helix</keyword>
<feature type="domain" description="HTH LytTR-type" evidence="2">
    <location>
        <begin position="166"/>
        <end position="271"/>
    </location>
</feature>
<feature type="transmembrane region" description="Helical" evidence="1">
    <location>
        <begin position="46"/>
        <end position="70"/>
    </location>
</feature>
<name>A0ABS1QA33_9FLAO</name>
<evidence type="ECO:0000259" key="2">
    <source>
        <dbReference type="PROSITE" id="PS50930"/>
    </source>
</evidence>
<proteinExistence type="predicted"/>
<dbReference type="Pfam" id="PF04397">
    <property type="entry name" value="LytTR"/>
    <property type="match status" value="1"/>
</dbReference>
<dbReference type="Gene3D" id="2.40.50.1020">
    <property type="entry name" value="LytTr DNA-binding domain"/>
    <property type="match status" value="1"/>
</dbReference>
<accession>A0ABS1QA33</accession>
<dbReference type="RefSeq" id="WP_202088692.1">
    <property type="nucleotide sequence ID" value="NZ_JAELVM010000001.1"/>
</dbReference>
<dbReference type="InterPro" id="IPR046947">
    <property type="entry name" value="LytR-like"/>
</dbReference>
<dbReference type="EMBL" id="JAELVM010000001">
    <property type="protein sequence ID" value="MBL1219464.1"/>
    <property type="molecule type" value="Genomic_DNA"/>
</dbReference>